<protein>
    <submittedName>
        <fullName evidence="1">Uncharacterized protein</fullName>
    </submittedName>
</protein>
<dbReference type="AlphaFoldDB" id="A0A356LMA5"/>
<dbReference type="EMBL" id="DOEK01000046">
    <property type="protein sequence ID" value="HBP31858.1"/>
    <property type="molecule type" value="Genomic_DNA"/>
</dbReference>
<organism evidence="1 2">
    <name type="scientific">Advenella kashmirensis</name>
    <dbReference type="NCBI Taxonomy" id="310575"/>
    <lineage>
        <taxon>Bacteria</taxon>
        <taxon>Pseudomonadati</taxon>
        <taxon>Pseudomonadota</taxon>
        <taxon>Betaproteobacteria</taxon>
        <taxon>Burkholderiales</taxon>
        <taxon>Alcaligenaceae</taxon>
    </lineage>
</organism>
<name>A0A356LMA5_9BURK</name>
<sequence>MLAPNARLPQHIDIKRRIFGIFDAGFLSPPVMIDPVFSKKKVSQSIDSSELHRCVGPIVNVFGAAQRSFFIARRRPA</sequence>
<gene>
    <name evidence="1" type="ORF">DD666_20915</name>
</gene>
<evidence type="ECO:0000313" key="1">
    <source>
        <dbReference type="EMBL" id="HBP31858.1"/>
    </source>
</evidence>
<evidence type="ECO:0000313" key="2">
    <source>
        <dbReference type="Proteomes" id="UP000264036"/>
    </source>
</evidence>
<reference evidence="1 2" key="1">
    <citation type="journal article" date="2018" name="Nat. Biotechnol.">
        <title>A standardized bacterial taxonomy based on genome phylogeny substantially revises the tree of life.</title>
        <authorList>
            <person name="Parks D.H."/>
            <person name="Chuvochina M."/>
            <person name="Waite D.W."/>
            <person name="Rinke C."/>
            <person name="Skarshewski A."/>
            <person name="Chaumeil P.A."/>
            <person name="Hugenholtz P."/>
        </authorList>
    </citation>
    <scope>NUCLEOTIDE SEQUENCE [LARGE SCALE GENOMIC DNA]</scope>
    <source>
        <strain evidence="1">UBA10707</strain>
    </source>
</reference>
<comment type="caution">
    <text evidence="1">The sequence shown here is derived from an EMBL/GenBank/DDBJ whole genome shotgun (WGS) entry which is preliminary data.</text>
</comment>
<accession>A0A356LMA5</accession>
<dbReference type="Proteomes" id="UP000264036">
    <property type="component" value="Unassembled WGS sequence"/>
</dbReference>
<proteinExistence type="predicted"/>